<dbReference type="Proteomes" id="UP000267821">
    <property type="component" value="Unassembled WGS sequence"/>
</dbReference>
<accession>A0A3N4LIY4</accession>
<feature type="compositionally biased region" description="Basic and acidic residues" evidence="1">
    <location>
        <begin position="377"/>
        <end position="392"/>
    </location>
</feature>
<keyword evidence="3" id="KW-1185">Reference proteome</keyword>
<evidence type="ECO:0000313" key="3">
    <source>
        <dbReference type="Proteomes" id="UP000267821"/>
    </source>
</evidence>
<dbReference type="EMBL" id="ML121549">
    <property type="protein sequence ID" value="RPB22850.1"/>
    <property type="molecule type" value="Genomic_DNA"/>
</dbReference>
<feature type="compositionally biased region" description="Basic residues" evidence="1">
    <location>
        <begin position="155"/>
        <end position="165"/>
    </location>
</feature>
<dbReference type="AlphaFoldDB" id="A0A3N4LIY4"/>
<name>A0A3N4LIY4_9PEZI</name>
<feature type="region of interest" description="Disordered" evidence="1">
    <location>
        <begin position="134"/>
        <end position="173"/>
    </location>
</feature>
<feature type="region of interest" description="Disordered" evidence="1">
    <location>
        <begin position="369"/>
        <end position="398"/>
    </location>
</feature>
<reference evidence="2 3" key="1">
    <citation type="journal article" date="2018" name="Nat. Ecol. Evol.">
        <title>Pezizomycetes genomes reveal the molecular basis of ectomycorrhizal truffle lifestyle.</title>
        <authorList>
            <person name="Murat C."/>
            <person name="Payen T."/>
            <person name="Noel B."/>
            <person name="Kuo A."/>
            <person name="Morin E."/>
            <person name="Chen J."/>
            <person name="Kohler A."/>
            <person name="Krizsan K."/>
            <person name="Balestrini R."/>
            <person name="Da Silva C."/>
            <person name="Montanini B."/>
            <person name="Hainaut M."/>
            <person name="Levati E."/>
            <person name="Barry K.W."/>
            <person name="Belfiori B."/>
            <person name="Cichocki N."/>
            <person name="Clum A."/>
            <person name="Dockter R.B."/>
            <person name="Fauchery L."/>
            <person name="Guy J."/>
            <person name="Iotti M."/>
            <person name="Le Tacon F."/>
            <person name="Lindquist E.A."/>
            <person name="Lipzen A."/>
            <person name="Malagnac F."/>
            <person name="Mello A."/>
            <person name="Molinier V."/>
            <person name="Miyauchi S."/>
            <person name="Poulain J."/>
            <person name="Riccioni C."/>
            <person name="Rubini A."/>
            <person name="Sitrit Y."/>
            <person name="Splivallo R."/>
            <person name="Traeger S."/>
            <person name="Wang M."/>
            <person name="Zifcakova L."/>
            <person name="Wipf D."/>
            <person name="Zambonelli A."/>
            <person name="Paolocci F."/>
            <person name="Nowrousian M."/>
            <person name="Ottonello S."/>
            <person name="Baldrian P."/>
            <person name="Spatafora J.W."/>
            <person name="Henrissat B."/>
            <person name="Nagy L.G."/>
            <person name="Aury J.M."/>
            <person name="Wincker P."/>
            <person name="Grigoriev I.V."/>
            <person name="Bonfante P."/>
            <person name="Martin F.M."/>
        </authorList>
    </citation>
    <scope>NUCLEOTIDE SEQUENCE [LARGE SCALE GENOMIC DNA]</scope>
    <source>
        <strain evidence="2 3">ATCC MYA-4762</strain>
    </source>
</reference>
<dbReference type="InParanoid" id="A0A3N4LIY4"/>
<proteinExistence type="predicted"/>
<gene>
    <name evidence="2" type="ORF">L211DRAFT_839215</name>
</gene>
<dbReference type="OrthoDB" id="5398073at2759"/>
<organism evidence="2 3">
    <name type="scientific">Terfezia boudieri ATCC MYA-4762</name>
    <dbReference type="NCBI Taxonomy" id="1051890"/>
    <lineage>
        <taxon>Eukaryota</taxon>
        <taxon>Fungi</taxon>
        <taxon>Dikarya</taxon>
        <taxon>Ascomycota</taxon>
        <taxon>Pezizomycotina</taxon>
        <taxon>Pezizomycetes</taxon>
        <taxon>Pezizales</taxon>
        <taxon>Pezizaceae</taxon>
        <taxon>Terfezia</taxon>
    </lineage>
</organism>
<sequence>MPSTQYEARRLYTLHVFKDTGSNWANPTVYVFPLSSRSAHKFDGRSSSRRYVGAGPKGYPGNRDGLVNLYRLPSDQLSFLQQYVRKLNTEVEEQREKLVKDWKASIQQEEKEKEMKEMKRKEEQMKLLDLKRQYLKEKRQNGGTSTEKQNEGERRTRKTVTRNRGRCGNSYEYDSDATVPGIPVVHPYRGGCYPPPPPPPPPHYGLAPNPAVFETPWTIEEVELTFIPEKINLVNSGDRDSRLYSFKISELGDEIRREVKLEVATNVIAPESFSSFAVVLSRCHGVERSPDSRAAYRREYSPNRSSYSDVASQCDSEEEWAESVEKVDPPKPYLYPVGYAPMCASPPSPPFGNPATGAPVPSNVVEEFKGSEAPGEVGKDEDAFETESKAGDEGEDCGEGTVYVNIVKNAE</sequence>
<evidence type="ECO:0000256" key="1">
    <source>
        <dbReference type="SAM" id="MobiDB-lite"/>
    </source>
</evidence>
<evidence type="ECO:0000313" key="2">
    <source>
        <dbReference type="EMBL" id="RPB22850.1"/>
    </source>
</evidence>
<protein>
    <submittedName>
        <fullName evidence="2">Uncharacterized protein</fullName>
    </submittedName>
</protein>